<evidence type="ECO:0000313" key="3">
    <source>
        <dbReference type="Proteomes" id="UP001629367"/>
    </source>
</evidence>
<name>A0ABW9D7D5_9BURK</name>
<dbReference type="InterPro" id="IPR059106">
    <property type="entry name" value="WHD_MalT"/>
</dbReference>
<sequence length="284" mass="32572">MGDAAKVASNLAGSGSGIDRYLDDTVLVHLPPPILKFLMHTSILERLAPAVCDAILGDGHGSAAKLDWLEEHNVFIRPLDERQEWYRYYALLSDALRRRLIRPVPQQVPLLHRRASQWFAGARLWPEAVQHALAAGDLEQAAQWVENCAMEMIEREDPYTVLAWIGKLPPDVVLGRRRLRLAKAWTLALALALALQRYRRLTYRGRFDRIRRIWSTSNGQGQETACSDILRDKPIDVNQNRRPSYACRPWRSEPRRAGEARTDRSACEHIARPLRPMKRSRYVD</sequence>
<reference evidence="2 3" key="1">
    <citation type="journal article" date="2024" name="Chem. Sci.">
        <title>Discovery of megapolipeptins by genome mining of a Burkholderiales bacteria collection.</title>
        <authorList>
            <person name="Paulo B.S."/>
            <person name="Recchia M.J.J."/>
            <person name="Lee S."/>
            <person name="Fergusson C.H."/>
            <person name="Romanowski S.B."/>
            <person name="Hernandez A."/>
            <person name="Krull N."/>
            <person name="Liu D.Y."/>
            <person name="Cavanagh H."/>
            <person name="Bos A."/>
            <person name="Gray C.A."/>
            <person name="Murphy B.T."/>
            <person name="Linington R.G."/>
            <person name="Eustaquio A.S."/>
        </authorList>
    </citation>
    <scope>NUCLEOTIDE SEQUENCE [LARGE SCALE GENOMIC DNA]</scope>
    <source>
        <strain evidence="2 3">RL17-335-BIF-A</strain>
    </source>
</reference>
<protein>
    <recommendedName>
        <fullName evidence="1">MalT-like winged helix domain-containing protein</fullName>
    </recommendedName>
</protein>
<accession>A0ABW9D7D5</accession>
<keyword evidence="3" id="KW-1185">Reference proteome</keyword>
<dbReference type="Pfam" id="PF25873">
    <property type="entry name" value="WHD_MalT"/>
    <property type="match status" value="1"/>
</dbReference>
<comment type="caution">
    <text evidence="2">The sequence shown here is derived from an EMBL/GenBank/DDBJ whole genome shotgun (WGS) entry which is preliminary data.</text>
</comment>
<dbReference type="Proteomes" id="UP001629367">
    <property type="component" value="Unassembled WGS sequence"/>
</dbReference>
<gene>
    <name evidence="2" type="ORF">PQQ68_11820</name>
</gene>
<proteinExistence type="predicted"/>
<evidence type="ECO:0000259" key="1">
    <source>
        <dbReference type="Pfam" id="PF25873"/>
    </source>
</evidence>
<feature type="domain" description="MalT-like winged helix" evidence="1">
    <location>
        <begin position="25"/>
        <end position="107"/>
    </location>
</feature>
<dbReference type="EMBL" id="JAQQBZ010000006">
    <property type="protein sequence ID" value="MFM0593712.1"/>
    <property type="molecule type" value="Genomic_DNA"/>
</dbReference>
<evidence type="ECO:0000313" key="2">
    <source>
        <dbReference type="EMBL" id="MFM0593712.1"/>
    </source>
</evidence>
<dbReference type="RefSeq" id="WP_408211940.1">
    <property type="nucleotide sequence ID" value="NZ_JAQQBZ010000006.1"/>
</dbReference>
<organism evidence="2 3">
    <name type="scientific">Paraburkholderia dilworthii</name>
    <dbReference type="NCBI Taxonomy" id="948106"/>
    <lineage>
        <taxon>Bacteria</taxon>
        <taxon>Pseudomonadati</taxon>
        <taxon>Pseudomonadota</taxon>
        <taxon>Betaproteobacteria</taxon>
        <taxon>Burkholderiales</taxon>
        <taxon>Burkholderiaceae</taxon>
        <taxon>Paraburkholderia</taxon>
    </lineage>
</organism>